<dbReference type="Gene3D" id="3.40.33.10">
    <property type="entry name" value="CAP"/>
    <property type="match status" value="1"/>
</dbReference>
<comment type="caution">
    <text evidence="5">The sequence shown here is derived from an EMBL/GenBank/DDBJ whole genome shotgun (WGS) entry which is preliminary data.</text>
</comment>
<comment type="subcellular location">
    <subcellularLocation>
        <location evidence="1">Secreted</location>
    </subcellularLocation>
</comment>
<organism evidence="5 6">
    <name type="scientific">Henosepilachna vigintioctopunctata</name>
    <dbReference type="NCBI Taxonomy" id="420089"/>
    <lineage>
        <taxon>Eukaryota</taxon>
        <taxon>Metazoa</taxon>
        <taxon>Ecdysozoa</taxon>
        <taxon>Arthropoda</taxon>
        <taxon>Hexapoda</taxon>
        <taxon>Insecta</taxon>
        <taxon>Pterygota</taxon>
        <taxon>Neoptera</taxon>
        <taxon>Endopterygota</taxon>
        <taxon>Coleoptera</taxon>
        <taxon>Polyphaga</taxon>
        <taxon>Cucujiformia</taxon>
        <taxon>Coccinelloidea</taxon>
        <taxon>Coccinellidae</taxon>
        <taxon>Epilachninae</taxon>
        <taxon>Epilachnini</taxon>
        <taxon>Henosepilachna</taxon>
    </lineage>
</organism>
<dbReference type="InterPro" id="IPR014044">
    <property type="entry name" value="CAP_dom"/>
</dbReference>
<dbReference type="InterPro" id="IPR035940">
    <property type="entry name" value="CAP_sf"/>
</dbReference>
<feature type="chain" id="PRO_5043564951" description="SCP domain-containing protein" evidence="3">
    <location>
        <begin position="21"/>
        <end position="298"/>
    </location>
</feature>
<feature type="signal peptide" evidence="3">
    <location>
        <begin position="1"/>
        <end position="20"/>
    </location>
</feature>
<dbReference type="PANTHER" id="PTHR10334">
    <property type="entry name" value="CYSTEINE-RICH SECRETORY PROTEIN-RELATED"/>
    <property type="match status" value="1"/>
</dbReference>
<evidence type="ECO:0000259" key="4">
    <source>
        <dbReference type="SMART" id="SM00198"/>
    </source>
</evidence>
<keyword evidence="2" id="KW-0964">Secreted</keyword>
<keyword evidence="3" id="KW-0732">Signal</keyword>
<sequence length="298" mass="34590">MFTLLTYTLVFINFLLNVRANHYCHLSKSHTMCRYAENKIPDNCSEYQRIELRMEDKSDIVDIHNNLRNFVASGGFINELGFHFPEASAMNALKWNDELAEFAQRWVDQCLLDESRDKNRNMFEFSVDQMVINLEISTEDNLPHFPEIFMSSWSKNFHHFSLNDIIDFNTSRDINKYVPLIWDITEYIGCAMITFKNPSVTNKDSAHILKTVCNYGPSGNLKTPPIYKIGQPCSLCDSKKCDETYQSLCISNGNAQFPEGRNKVNDDVRRVMLEKYNMLQNGDECYCVDKLTLTETEN</sequence>
<evidence type="ECO:0000313" key="5">
    <source>
        <dbReference type="EMBL" id="KAK9877024.1"/>
    </source>
</evidence>
<evidence type="ECO:0000256" key="2">
    <source>
        <dbReference type="ARBA" id="ARBA00022525"/>
    </source>
</evidence>
<dbReference type="Proteomes" id="UP001431783">
    <property type="component" value="Unassembled WGS sequence"/>
</dbReference>
<name>A0AAW1U2B6_9CUCU</name>
<dbReference type="CDD" id="cd05380">
    <property type="entry name" value="CAP_euk"/>
    <property type="match status" value="1"/>
</dbReference>
<evidence type="ECO:0000256" key="1">
    <source>
        <dbReference type="ARBA" id="ARBA00004613"/>
    </source>
</evidence>
<feature type="domain" description="SCP" evidence="4">
    <location>
        <begin position="55"/>
        <end position="223"/>
    </location>
</feature>
<dbReference type="SUPFAM" id="SSF55797">
    <property type="entry name" value="PR-1-like"/>
    <property type="match status" value="1"/>
</dbReference>
<dbReference type="EMBL" id="JARQZJ010000039">
    <property type="protein sequence ID" value="KAK9877024.1"/>
    <property type="molecule type" value="Genomic_DNA"/>
</dbReference>
<protein>
    <recommendedName>
        <fullName evidence="4">SCP domain-containing protein</fullName>
    </recommendedName>
</protein>
<keyword evidence="6" id="KW-1185">Reference proteome</keyword>
<dbReference type="InterPro" id="IPR001283">
    <property type="entry name" value="CRISP-related"/>
</dbReference>
<dbReference type="InterPro" id="IPR002413">
    <property type="entry name" value="V5_allergen-like"/>
</dbReference>
<dbReference type="PRINTS" id="PR00837">
    <property type="entry name" value="V5TPXLIKE"/>
</dbReference>
<dbReference type="GO" id="GO:0005576">
    <property type="term" value="C:extracellular region"/>
    <property type="evidence" value="ECO:0007669"/>
    <property type="project" value="UniProtKB-SubCell"/>
</dbReference>
<gene>
    <name evidence="5" type="ORF">WA026_016050</name>
</gene>
<evidence type="ECO:0000256" key="3">
    <source>
        <dbReference type="SAM" id="SignalP"/>
    </source>
</evidence>
<proteinExistence type="predicted"/>
<dbReference type="AlphaFoldDB" id="A0AAW1U2B6"/>
<evidence type="ECO:0000313" key="6">
    <source>
        <dbReference type="Proteomes" id="UP001431783"/>
    </source>
</evidence>
<dbReference type="Pfam" id="PF00188">
    <property type="entry name" value="CAP"/>
    <property type="match status" value="1"/>
</dbReference>
<accession>A0AAW1U2B6</accession>
<dbReference type="SMART" id="SM00198">
    <property type="entry name" value="SCP"/>
    <property type="match status" value="1"/>
</dbReference>
<reference evidence="5 6" key="1">
    <citation type="submission" date="2023-03" db="EMBL/GenBank/DDBJ databases">
        <title>Genome insight into feeding habits of ladybird beetles.</title>
        <authorList>
            <person name="Li H.-S."/>
            <person name="Huang Y.-H."/>
            <person name="Pang H."/>
        </authorList>
    </citation>
    <scope>NUCLEOTIDE SEQUENCE [LARGE SCALE GENOMIC DNA]</scope>
    <source>
        <strain evidence="5">SYSU_2023b</strain>
        <tissue evidence="5">Whole body</tissue>
    </source>
</reference>
<dbReference type="PRINTS" id="PR00838">
    <property type="entry name" value="V5ALLERGEN"/>
</dbReference>